<sequence length="357" mass="40482">MAANKEPQSDVTSVLDASIAYGNSEEKANSIRTNDGTGKLISNETDVGELLPNGKDPHDPFCPKVQESMCFHAGDVRVNQHATLTSIQTLYMREHNRLASILKGLNPHWDEERLFQETRRINIAQIQCITYKEYLPYVIGPYLLEQFDLKVKDGPEGTLYNPRTRPGIVNEFSNAAFRLHSMVASNVGALQLLFQDLYSNPKLIWEGHMNQLMQGVCQVPSAKYDHWFVKDVTVELRKPPGGSHGSDLSSMDIQRGRNTGLAPYIYLVRFCSRNQLKITSFDDLAPLMSIENIELLKKNYKTLEDVDLYMGLQMENHLPEAEVGPTTACIIAKQFYLIKFGDRYYFEHEGQVPSFTP</sequence>
<feature type="binding site" description="axial binding residue" evidence="2">
    <location>
        <position position="180"/>
    </location>
    <ligand>
        <name>heme b</name>
        <dbReference type="ChEBI" id="CHEBI:60344"/>
    </ligand>
    <ligandPart>
        <name>Fe</name>
        <dbReference type="ChEBI" id="CHEBI:18248"/>
    </ligandPart>
</feature>
<dbReference type="GO" id="GO:0004601">
    <property type="term" value="F:peroxidase activity"/>
    <property type="evidence" value="ECO:0007669"/>
    <property type="project" value="UniProtKB-KW"/>
</dbReference>
<dbReference type="PANTHER" id="PTHR11475:SF143">
    <property type="entry name" value="PUTATIVE-RELATED"/>
    <property type="match status" value="1"/>
</dbReference>
<proteinExistence type="predicted"/>
<accession>A0A8X6KII5</accession>
<keyword evidence="2" id="KW-0479">Metal-binding</keyword>
<comment type="caution">
    <text evidence="3">The sequence shown here is derived from an EMBL/GenBank/DDBJ whole genome shotgun (WGS) entry which is preliminary data.</text>
</comment>
<organism evidence="3 4">
    <name type="scientific">Trichonephila clavata</name>
    <name type="common">Joro spider</name>
    <name type="synonym">Nephila clavata</name>
    <dbReference type="NCBI Taxonomy" id="2740835"/>
    <lineage>
        <taxon>Eukaryota</taxon>
        <taxon>Metazoa</taxon>
        <taxon>Ecdysozoa</taxon>
        <taxon>Arthropoda</taxon>
        <taxon>Chelicerata</taxon>
        <taxon>Arachnida</taxon>
        <taxon>Araneae</taxon>
        <taxon>Araneomorphae</taxon>
        <taxon>Entelegynae</taxon>
        <taxon>Araneoidea</taxon>
        <taxon>Nephilidae</taxon>
        <taxon>Trichonephila</taxon>
    </lineage>
</organism>
<dbReference type="Gene3D" id="1.10.640.10">
    <property type="entry name" value="Haem peroxidase domain superfamily, animal type"/>
    <property type="match status" value="1"/>
</dbReference>
<evidence type="ECO:0000313" key="4">
    <source>
        <dbReference type="Proteomes" id="UP000887116"/>
    </source>
</evidence>
<dbReference type="AlphaFoldDB" id="A0A8X6KII5"/>
<dbReference type="PRINTS" id="PR00457">
    <property type="entry name" value="ANPEROXIDASE"/>
</dbReference>
<keyword evidence="4" id="KW-1185">Reference proteome</keyword>
<protein>
    <submittedName>
        <fullName evidence="3">Peroxidase</fullName>
    </submittedName>
</protein>
<keyword evidence="1 3" id="KW-0575">Peroxidase</keyword>
<dbReference type="PROSITE" id="PS50292">
    <property type="entry name" value="PEROXIDASE_3"/>
    <property type="match status" value="1"/>
</dbReference>
<keyword evidence="1 3" id="KW-0560">Oxidoreductase</keyword>
<dbReference type="CDD" id="cd09823">
    <property type="entry name" value="peroxinectin_like"/>
    <property type="match status" value="1"/>
</dbReference>
<keyword evidence="2" id="KW-0408">Iron</keyword>
<evidence type="ECO:0000256" key="1">
    <source>
        <dbReference type="ARBA" id="ARBA00022559"/>
    </source>
</evidence>
<dbReference type="GO" id="GO:0006979">
    <property type="term" value="P:response to oxidative stress"/>
    <property type="evidence" value="ECO:0007669"/>
    <property type="project" value="InterPro"/>
</dbReference>
<keyword evidence="2" id="KW-0349">Heme</keyword>
<dbReference type="InterPro" id="IPR037120">
    <property type="entry name" value="Haem_peroxidase_sf_animal"/>
</dbReference>
<evidence type="ECO:0000313" key="3">
    <source>
        <dbReference type="EMBL" id="GFQ74706.1"/>
    </source>
</evidence>
<dbReference type="SUPFAM" id="SSF48113">
    <property type="entry name" value="Heme-dependent peroxidases"/>
    <property type="match status" value="1"/>
</dbReference>
<name>A0A8X6KII5_TRICU</name>
<evidence type="ECO:0000256" key="2">
    <source>
        <dbReference type="PIRSR" id="PIRSR619791-2"/>
    </source>
</evidence>
<dbReference type="Pfam" id="PF03098">
    <property type="entry name" value="An_peroxidase"/>
    <property type="match status" value="1"/>
</dbReference>
<dbReference type="OrthoDB" id="823504at2759"/>
<feature type="non-terminal residue" evidence="3">
    <location>
        <position position="1"/>
    </location>
</feature>
<dbReference type="GO" id="GO:0046872">
    <property type="term" value="F:metal ion binding"/>
    <property type="evidence" value="ECO:0007669"/>
    <property type="project" value="UniProtKB-KW"/>
</dbReference>
<dbReference type="Proteomes" id="UP000887116">
    <property type="component" value="Unassembled WGS sequence"/>
</dbReference>
<dbReference type="GO" id="GO:0020037">
    <property type="term" value="F:heme binding"/>
    <property type="evidence" value="ECO:0007669"/>
    <property type="project" value="InterPro"/>
</dbReference>
<dbReference type="InterPro" id="IPR010255">
    <property type="entry name" value="Haem_peroxidase_sf"/>
</dbReference>
<gene>
    <name evidence="3" type="primary">Pxd</name>
    <name evidence="3" type="ORF">TNCT_428151</name>
</gene>
<reference evidence="3" key="1">
    <citation type="submission" date="2020-07" db="EMBL/GenBank/DDBJ databases">
        <title>Multicomponent nature underlies the extraordinary mechanical properties of spider dragline silk.</title>
        <authorList>
            <person name="Kono N."/>
            <person name="Nakamura H."/>
            <person name="Mori M."/>
            <person name="Yoshida Y."/>
            <person name="Ohtoshi R."/>
            <person name="Malay A.D."/>
            <person name="Moran D.A.P."/>
            <person name="Tomita M."/>
            <person name="Numata K."/>
            <person name="Arakawa K."/>
        </authorList>
    </citation>
    <scope>NUCLEOTIDE SEQUENCE</scope>
</reference>
<dbReference type="InterPro" id="IPR019791">
    <property type="entry name" value="Haem_peroxidase_animal"/>
</dbReference>
<dbReference type="EMBL" id="BMAO01031394">
    <property type="protein sequence ID" value="GFQ74706.1"/>
    <property type="molecule type" value="Genomic_DNA"/>
</dbReference>
<dbReference type="PANTHER" id="PTHR11475">
    <property type="entry name" value="OXIDASE/PEROXIDASE"/>
    <property type="match status" value="1"/>
</dbReference>